<dbReference type="NCBIfam" id="TIGR00705">
    <property type="entry name" value="SppA_67K"/>
    <property type="match status" value="1"/>
</dbReference>
<evidence type="ECO:0000256" key="3">
    <source>
        <dbReference type="ARBA" id="ARBA00022670"/>
    </source>
</evidence>
<evidence type="ECO:0000313" key="9">
    <source>
        <dbReference type="EMBL" id="GAA0619169.1"/>
    </source>
</evidence>
<evidence type="ECO:0000256" key="4">
    <source>
        <dbReference type="ARBA" id="ARBA00022801"/>
    </source>
</evidence>
<keyword evidence="4" id="KW-0378">Hydrolase</keyword>
<evidence type="ECO:0000256" key="6">
    <source>
        <dbReference type="ARBA" id="ARBA00023136"/>
    </source>
</evidence>
<dbReference type="InterPro" id="IPR004634">
    <property type="entry name" value="Pept_S49_pIV"/>
</dbReference>
<evidence type="ECO:0000256" key="5">
    <source>
        <dbReference type="ARBA" id="ARBA00022825"/>
    </source>
</evidence>
<dbReference type="Proteomes" id="UP001501352">
    <property type="component" value="Unassembled WGS sequence"/>
</dbReference>
<dbReference type="Gene3D" id="3.90.226.10">
    <property type="entry name" value="2-enoyl-CoA Hydratase, Chain A, domain 1"/>
    <property type="match status" value="3"/>
</dbReference>
<dbReference type="InterPro" id="IPR029045">
    <property type="entry name" value="ClpP/crotonase-like_dom_sf"/>
</dbReference>
<reference evidence="9 10" key="1">
    <citation type="journal article" date="2019" name="Int. J. Syst. Evol. Microbiol.">
        <title>The Global Catalogue of Microorganisms (GCM) 10K type strain sequencing project: providing services to taxonomists for standard genome sequencing and annotation.</title>
        <authorList>
            <consortium name="The Broad Institute Genomics Platform"/>
            <consortium name="The Broad Institute Genome Sequencing Center for Infectious Disease"/>
            <person name="Wu L."/>
            <person name="Ma J."/>
        </authorList>
    </citation>
    <scope>NUCLEOTIDE SEQUENCE [LARGE SCALE GENOMIC DNA]</scope>
    <source>
        <strain evidence="9 10">JCM 12928</strain>
    </source>
</reference>
<keyword evidence="7" id="KW-0812">Transmembrane</keyword>
<name>A0ABN1GTL0_9CAUL</name>
<dbReference type="CDD" id="cd07023">
    <property type="entry name" value="S49_Sppa_N_C"/>
    <property type="match status" value="1"/>
</dbReference>
<feature type="domain" description="Peptidase S49" evidence="8">
    <location>
        <begin position="153"/>
        <end position="287"/>
    </location>
</feature>
<dbReference type="SUPFAM" id="SSF52096">
    <property type="entry name" value="ClpP/crotonase"/>
    <property type="match status" value="2"/>
</dbReference>
<protein>
    <submittedName>
        <fullName evidence="9">Signal peptide peptidase SppA</fullName>
    </submittedName>
</protein>
<comment type="similarity">
    <text evidence="2">Belongs to the peptidase S49 family.</text>
</comment>
<dbReference type="Pfam" id="PF01343">
    <property type="entry name" value="Peptidase_S49"/>
    <property type="match status" value="2"/>
</dbReference>
<keyword evidence="5" id="KW-0720">Serine protease</keyword>
<comment type="caution">
    <text evidence="9">The sequence shown here is derived from an EMBL/GenBank/DDBJ whole genome shotgun (WGS) entry which is preliminary data.</text>
</comment>
<evidence type="ECO:0000256" key="2">
    <source>
        <dbReference type="ARBA" id="ARBA00008683"/>
    </source>
</evidence>
<evidence type="ECO:0000259" key="8">
    <source>
        <dbReference type="Pfam" id="PF01343"/>
    </source>
</evidence>
<keyword evidence="6 7" id="KW-0472">Membrane</keyword>
<gene>
    <name evidence="9" type="primary">sppA</name>
    <name evidence="9" type="ORF">GCM10009422_13300</name>
</gene>
<dbReference type="PANTHER" id="PTHR33209:SF1">
    <property type="entry name" value="PEPTIDASE S49 DOMAIN-CONTAINING PROTEIN"/>
    <property type="match status" value="1"/>
</dbReference>
<keyword evidence="3" id="KW-0645">Protease</keyword>
<organism evidence="9 10">
    <name type="scientific">Brevundimonas kwangchunensis</name>
    <dbReference type="NCBI Taxonomy" id="322163"/>
    <lineage>
        <taxon>Bacteria</taxon>
        <taxon>Pseudomonadati</taxon>
        <taxon>Pseudomonadota</taxon>
        <taxon>Alphaproteobacteria</taxon>
        <taxon>Caulobacterales</taxon>
        <taxon>Caulobacteraceae</taxon>
        <taxon>Brevundimonas</taxon>
    </lineage>
</organism>
<proteinExistence type="inferred from homology"/>
<dbReference type="EMBL" id="BAAAGA010000002">
    <property type="protein sequence ID" value="GAA0619169.1"/>
    <property type="molecule type" value="Genomic_DNA"/>
</dbReference>
<sequence length="610" mass="65016">MVEMAITRPGLWMTSSLMKQFFLTMGGVFAGLLLFFVIIPFFLIAIAIGAASSKEPTPANTVLELDLRDGITDQTPTNPFAVFGGGGLSTLQIVDTLAQAQDDRKVKALLVRLPEGGLTPAAADEIRQAIRRFRASGKIVIAHSQGFMPVGTAVSSYMVGASASELWMQNTAAFQLAGISAESVFLSRAFERYGVNAQFEQRYEYKNAVNEFTESDYTPAHREAMVAWMTSIYDSALANAAQDRRLTLPSLKAAIEAGPYSAEQARQRRLIDRIGHVEEAEAEVKRRAGNGAEIMEFGDYASSVGERTGSGSSSIAIVGAEGAIVTGRGGGADPFGSSSMILSDDTAKAIYDAIEDKSVKAIVFRVSSPGGSPEASEQILAAIRAAKAAGKPVVISMGEYAASGGYWISSEANWIVAQPSTITGSIGVYGGKFVLADALGRFGIDMRNLSVGGQYADAFSPSQPFTPEQRSAFAAQIDRTYEEFIARVSTGRRLPPARVREIARGRVWTGAQARQIGLVDQLGGLEEAIAKAKELAEIPADQSVSFKRYPEPESPWKALSSAFGVSSEAARVLVGIGAVMDDPQAEATVRRIQTERARASGASVLADQPY</sequence>
<comment type="subcellular location">
    <subcellularLocation>
        <location evidence="1">Membrane</location>
    </subcellularLocation>
</comment>
<dbReference type="Gene3D" id="6.20.330.10">
    <property type="match status" value="1"/>
</dbReference>
<dbReference type="PIRSF" id="PIRSF001217">
    <property type="entry name" value="Protease_4_SppA"/>
    <property type="match status" value="1"/>
</dbReference>
<evidence type="ECO:0000313" key="10">
    <source>
        <dbReference type="Proteomes" id="UP001501352"/>
    </source>
</evidence>
<dbReference type="InterPro" id="IPR002142">
    <property type="entry name" value="Peptidase_S49"/>
</dbReference>
<dbReference type="InterPro" id="IPR047272">
    <property type="entry name" value="S49_SppA_C"/>
</dbReference>
<dbReference type="PANTHER" id="PTHR33209">
    <property type="entry name" value="PROTEASE 4"/>
    <property type="match status" value="1"/>
</dbReference>
<feature type="domain" description="Peptidase S49" evidence="8">
    <location>
        <begin position="386"/>
        <end position="538"/>
    </location>
</feature>
<dbReference type="InterPro" id="IPR004635">
    <property type="entry name" value="Pept_S49_SppA"/>
</dbReference>
<dbReference type="InterPro" id="IPR047217">
    <property type="entry name" value="S49_SppA_67K_type_N"/>
</dbReference>
<dbReference type="CDD" id="cd07018">
    <property type="entry name" value="S49_SppA_67K_type"/>
    <property type="match status" value="1"/>
</dbReference>
<accession>A0ABN1GTL0</accession>
<keyword evidence="10" id="KW-1185">Reference proteome</keyword>
<evidence type="ECO:0000256" key="1">
    <source>
        <dbReference type="ARBA" id="ARBA00004370"/>
    </source>
</evidence>
<keyword evidence="7" id="KW-1133">Transmembrane helix</keyword>
<evidence type="ECO:0000256" key="7">
    <source>
        <dbReference type="SAM" id="Phobius"/>
    </source>
</evidence>
<feature type="transmembrane region" description="Helical" evidence="7">
    <location>
        <begin position="21"/>
        <end position="48"/>
    </location>
</feature>
<dbReference type="NCBIfam" id="TIGR00706">
    <property type="entry name" value="SppA_dom"/>
    <property type="match status" value="1"/>
</dbReference>